<evidence type="ECO:0000313" key="3">
    <source>
        <dbReference type="Proteomes" id="UP000193144"/>
    </source>
</evidence>
<sequence length="357" mass="39624">MPSPPRQKSVPGNQSSGDPTTLEDIEAAIGQLEAALRSAADQHPAFQAVHHDRLADLYYSKYGVTRDVNDEEAAKSQSSIASSLGHQATQNIPPGYSKAAQWCALQGSRLSVRFERFEEGKDLDGAIQVYGEALGMLTEDSTLRSVILMNQANCLCTRYETSGSRKDIEEAIRQAREALVAGGSNAGTIQNDLSTMYLSKYEKDKRLEDLEEALKLSKVVVDMTAEDDPRLPTRLLNRANALKARYGSLEEIKWIEETIKTLEKAESSARKIDASCLPQILSLLAKALYVRFTRARTSADILAALEKGREALDMIDDDLSHDDRKTLHKLLHTCSEEARELENDDEEIREGDIRVEV</sequence>
<keyword evidence="3" id="KW-1185">Reference proteome</keyword>
<dbReference type="InterPro" id="IPR011990">
    <property type="entry name" value="TPR-like_helical_dom_sf"/>
</dbReference>
<comment type="caution">
    <text evidence="2">The sequence shown here is derived from an EMBL/GenBank/DDBJ whole genome shotgun (WGS) entry which is preliminary data.</text>
</comment>
<name>A0A1Y2A5I4_9PLEO</name>
<dbReference type="AlphaFoldDB" id="A0A1Y2A5I4"/>
<dbReference type="EMBL" id="MCFA01000010">
    <property type="protein sequence ID" value="ORY17768.1"/>
    <property type="molecule type" value="Genomic_DNA"/>
</dbReference>
<evidence type="ECO:0000256" key="1">
    <source>
        <dbReference type="SAM" id="MobiDB-lite"/>
    </source>
</evidence>
<gene>
    <name evidence="2" type="ORF">BCR34DRAFT_7398</name>
</gene>
<dbReference type="Gene3D" id="1.25.40.10">
    <property type="entry name" value="Tetratricopeptide repeat domain"/>
    <property type="match status" value="1"/>
</dbReference>
<evidence type="ECO:0000313" key="2">
    <source>
        <dbReference type="EMBL" id="ORY17768.1"/>
    </source>
</evidence>
<accession>A0A1Y2A5I4</accession>
<reference evidence="2 3" key="1">
    <citation type="submission" date="2016-07" db="EMBL/GenBank/DDBJ databases">
        <title>Pervasive Adenine N6-methylation of Active Genes in Fungi.</title>
        <authorList>
            <consortium name="DOE Joint Genome Institute"/>
            <person name="Mondo S.J."/>
            <person name="Dannebaum R.O."/>
            <person name="Kuo R.C."/>
            <person name="Labutti K."/>
            <person name="Haridas S."/>
            <person name="Kuo A."/>
            <person name="Salamov A."/>
            <person name="Ahrendt S.R."/>
            <person name="Lipzen A."/>
            <person name="Sullivan W."/>
            <person name="Andreopoulos W.B."/>
            <person name="Clum A."/>
            <person name="Lindquist E."/>
            <person name="Daum C."/>
            <person name="Ramamoorthy G.K."/>
            <person name="Gryganskyi A."/>
            <person name="Culley D."/>
            <person name="Magnuson J.K."/>
            <person name="James T.Y."/>
            <person name="O'Malley M.A."/>
            <person name="Stajich J.E."/>
            <person name="Spatafora J.W."/>
            <person name="Visel A."/>
            <person name="Grigoriev I.V."/>
        </authorList>
    </citation>
    <scope>NUCLEOTIDE SEQUENCE [LARGE SCALE GENOMIC DNA]</scope>
    <source>
        <strain evidence="2 3">CBS 115471</strain>
    </source>
</reference>
<feature type="region of interest" description="Disordered" evidence="1">
    <location>
        <begin position="1"/>
        <end position="22"/>
    </location>
</feature>
<protein>
    <submittedName>
        <fullName evidence="2">Uncharacterized protein</fullName>
    </submittedName>
</protein>
<feature type="compositionally biased region" description="Polar residues" evidence="1">
    <location>
        <begin position="10"/>
        <end position="19"/>
    </location>
</feature>
<proteinExistence type="predicted"/>
<dbReference type="SUPFAM" id="SSF48452">
    <property type="entry name" value="TPR-like"/>
    <property type="match status" value="1"/>
</dbReference>
<dbReference type="Proteomes" id="UP000193144">
    <property type="component" value="Unassembled WGS sequence"/>
</dbReference>
<dbReference type="STRING" id="1231657.A0A1Y2A5I4"/>
<organism evidence="2 3">
    <name type="scientific">Clohesyomyces aquaticus</name>
    <dbReference type="NCBI Taxonomy" id="1231657"/>
    <lineage>
        <taxon>Eukaryota</taxon>
        <taxon>Fungi</taxon>
        <taxon>Dikarya</taxon>
        <taxon>Ascomycota</taxon>
        <taxon>Pezizomycotina</taxon>
        <taxon>Dothideomycetes</taxon>
        <taxon>Pleosporomycetidae</taxon>
        <taxon>Pleosporales</taxon>
        <taxon>Lindgomycetaceae</taxon>
        <taxon>Clohesyomyces</taxon>
    </lineage>
</organism>
<dbReference type="OrthoDB" id="9991317at2759"/>